<accession>A0A0B7H711</accession>
<dbReference type="RefSeq" id="WP_041991057.1">
    <property type="nucleotide sequence ID" value="NZ_CDOD01000009.1"/>
</dbReference>
<reference evidence="2" key="1">
    <citation type="submission" date="2015-01" db="EMBL/GenBank/DDBJ databases">
        <authorList>
            <person name="MANFREDI Pablo"/>
        </authorList>
    </citation>
    <scope>NUCLEOTIDE SEQUENCE [LARGE SCALE GENOMIC DNA]</scope>
    <source>
        <strain evidence="2">Ccyn2B</strain>
    </source>
</reference>
<dbReference type="AlphaFoldDB" id="A0A0B7H711"/>
<dbReference type="eggNOG" id="ENOG5030PG8">
    <property type="taxonomic scope" value="Bacteria"/>
</dbReference>
<sequence length="131" mass="15134">MKKNVVLIVSKEETFIKELAKVYTSVVFEFADNAEQAIEKLNLFAVGAILADTTIEEQEILKIKKIAGILDSEIIFEKADFKNMADLEKVVINLRNELFRRRMSNHNFEDNPNLNNPFLNLDKTNIFKKND</sequence>
<dbReference type="STRING" id="28189.CCYN74_160019"/>
<evidence type="ECO:0000313" key="1">
    <source>
        <dbReference type="EMBL" id="CEN33682.1"/>
    </source>
</evidence>
<keyword evidence="2" id="KW-1185">Reference proteome</keyword>
<dbReference type="EMBL" id="CDOD01000009">
    <property type="protein sequence ID" value="CEN33682.1"/>
    <property type="molecule type" value="Genomic_DNA"/>
</dbReference>
<name>A0A0B7H711_9FLAO</name>
<gene>
    <name evidence="1" type="ORF">CCYN2B_170088</name>
</gene>
<dbReference type="Proteomes" id="UP000038055">
    <property type="component" value="Unassembled WGS sequence"/>
</dbReference>
<evidence type="ECO:0000313" key="2">
    <source>
        <dbReference type="Proteomes" id="UP000038055"/>
    </source>
</evidence>
<proteinExistence type="predicted"/>
<protein>
    <submittedName>
        <fullName evidence="1">Uncharacterized protein</fullName>
    </submittedName>
</protein>
<organism evidence="1 2">
    <name type="scientific">Capnocytophaga cynodegmi</name>
    <dbReference type="NCBI Taxonomy" id="28189"/>
    <lineage>
        <taxon>Bacteria</taxon>
        <taxon>Pseudomonadati</taxon>
        <taxon>Bacteroidota</taxon>
        <taxon>Flavobacteriia</taxon>
        <taxon>Flavobacteriales</taxon>
        <taxon>Flavobacteriaceae</taxon>
        <taxon>Capnocytophaga</taxon>
    </lineage>
</organism>